<dbReference type="CDD" id="cd18186">
    <property type="entry name" value="BTB_POZ_ZBTB_KLHL-like"/>
    <property type="match status" value="1"/>
</dbReference>
<dbReference type="InterPro" id="IPR001611">
    <property type="entry name" value="Leu-rich_rpt"/>
</dbReference>
<dbReference type="Gene3D" id="3.80.10.10">
    <property type="entry name" value="Ribonuclease Inhibitor"/>
    <property type="match status" value="3"/>
</dbReference>
<keyword evidence="4" id="KW-1185">Reference proteome</keyword>
<comment type="caution">
    <text evidence="3">The sequence shown here is derived from an EMBL/GenBank/DDBJ whole genome shotgun (WGS) entry which is preliminary data.</text>
</comment>
<accession>A0A397UUJ4</accession>
<dbReference type="Gene3D" id="3.30.710.10">
    <property type="entry name" value="Potassium Channel Kv1.1, Chain A"/>
    <property type="match status" value="1"/>
</dbReference>
<evidence type="ECO:0000259" key="2">
    <source>
        <dbReference type="PROSITE" id="PS50097"/>
    </source>
</evidence>
<dbReference type="SMART" id="SM00368">
    <property type="entry name" value="LRR_RI"/>
    <property type="match status" value="8"/>
</dbReference>
<evidence type="ECO:0000313" key="3">
    <source>
        <dbReference type="EMBL" id="RIB13472.1"/>
    </source>
</evidence>
<proteinExistence type="predicted"/>
<gene>
    <name evidence="3" type="ORF">C2G38_2197742</name>
</gene>
<sequence length="479" mass="52764">MSNEPIQNSLENSENLNSEIVIIKVGEEPNIKEFKVPSNILSAKSLYFETALSPRWAKRENGSLVFNKPNISPPVFEALINYINTEAFSDKNDVSLLDIFIAADEMEFLEIRRQVERRLLIVGSDWNLPKDFITMCKYNDTFPKLYMSALKFMRHKADEFLRKGKFLNALEFYEEIFENNHNDQTSALSWDLSGYKCGLKNLNELVNVLYKDTLLTSLNLAINNLGLNDGNSLASALCKNTTLTFLDLSSNRLGSEAGRALADALCENTALTSLNLSANKLGPECGKAFANALCKNTTLTSLNLYSNKLGSKGGNEFANALYKNTKLTTLNLGDNNLEAKGGSALAIALCENKTLTSLDLSANKLGPEGGRALANVLCNNTTLISLSLWNNKLGLEGAIVLADAFRKKNNNLRDLNLRCNNLGPGGGKVFVEALRGNFILKNLNLRNNRLGLEGKEAIGALRRYTGMYTAITSLDLTDN</sequence>
<protein>
    <recommendedName>
        <fullName evidence="2">BTB domain-containing protein</fullName>
    </recommendedName>
</protein>
<dbReference type="InterPro" id="IPR052201">
    <property type="entry name" value="LRR-containing_regulator"/>
</dbReference>
<organism evidence="3 4">
    <name type="scientific">Gigaspora rosea</name>
    <dbReference type="NCBI Taxonomy" id="44941"/>
    <lineage>
        <taxon>Eukaryota</taxon>
        <taxon>Fungi</taxon>
        <taxon>Fungi incertae sedis</taxon>
        <taxon>Mucoromycota</taxon>
        <taxon>Glomeromycotina</taxon>
        <taxon>Glomeromycetes</taxon>
        <taxon>Diversisporales</taxon>
        <taxon>Gigasporaceae</taxon>
        <taxon>Gigaspora</taxon>
    </lineage>
</organism>
<dbReference type="PANTHER" id="PTHR24111:SF0">
    <property type="entry name" value="LEUCINE-RICH REPEAT-CONTAINING PROTEIN"/>
    <property type="match status" value="1"/>
</dbReference>
<dbReference type="AlphaFoldDB" id="A0A397UUJ4"/>
<dbReference type="SMART" id="SM00225">
    <property type="entry name" value="BTB"/>
    <property type="match status" value="1"/>
</dbReference>
<dbReference type="InterPro" id="IPR011333">
    <property type="entry name" value="SKP1/BTB/POZ_sf"/>
</dbReference>
<dbReference type="SUPFAM" id="SSF52047">
    <property type="entry name" value="RNI-like"/>
    <property type="match status" value="1"/>
</dbReference>
<dbReference type="InterPro" id="IPR032675">
    <property type="entry name" value="LRR_dom_sf"/>
</dbReference>
<dbReference type="Proteomes" id="UP000266673">
    <property type="component" value="Unassembled WGS sequence"/>
</dbReference>
<dbReference type="EMBL" id="QKWP01000920">
    <property type="protein sequence ID" value="RIB13472.1"/>
    <property type="molecule type" value="Genomic_DNA"/>
</dbReference>
<name>A0A397UUJ4_9GLOM</name>
<dbReference type="SUPFAM" id="SSF54695">
    <property type="entry name" value="POZ domain"/>
    <property type="match status" value="1"/>
</dbReference>
<dbReference type="Pfam" id="PF00651">
    <property type="entry name" value="BTB"/>
    <property type="match status" value="1"/>
</dbReference>
<evidence type="ECO:0000256" key="1">
    <source>
        <dbReference type="ARBA" id="ARBA00022737"/>
    </source>
</evidence>
<reference evidence="3 4" key="1">
    <citation type="submission" date="2018-06" db="EMBL/GenBank/DDBJ databases">
        <title>Comparative genomics reveals the genomic features of Rhizophagus irregularis, R. cerebriforme, R. diaphanum and Gigaspora rosea, and their symbiotic lifestyle signature.</title>
        <authorList>
            <person name="Morin E."/>
            <person name="San Clemente H."/>
            <person name="Chen E.C.H."/>
            <person name="De La Providencia I."/>
            <person name="Hainaut M."/>
            <person name="Kuo A."/>
            <person name="Kohler A."/>
            <person name="Murat C."/>
            <person name="Tang N."/>
            <person name="Roy S."/>
            <person name="Loubradou J."/>
            <person name="Henrissat B."/>
            <person name="Grigoriev I.V."/>
            <person name="Corradi N."/>
            <person name="Roux C."/>
            <person name="Martin F.M."/>
        </authorList>
    </citation>
    <scope>NUCLEOTIDE SEQUENCE [LARGE SCALE GENOMIC DNA]</scope>
    <source>
        <strain evidence="3 4">DAOM 194757</strain>
    </source>
</reference>
<dbReference type="Pfam" id="PF13516">
    <property type="entry name" value="LRR_6"/>
    <property type="match status" value="7"/>
</dbReference>
<dbReference type="PANTHER" id="PTHR24111">
    <property type="entry name" value="LEUCINE-RICH REPEAT-CONTAINING PROTEIN 34"/>
    <property type="match status" value="1"/>
</dbReference>
<keyword evidence="1" id="KW-0677">Repeat</keyword>
<dbReference type="PROSITE" id="PS50097">
    <property type="entry name" value="BTB"/>
    <property type="match status" value="1"/>
</dbReference>
<dbReference type="OrthoDB" id="120976at2759"/>
<feature type="domain" description="BTB" evidence="2">
    <location>
        <begin position="19"/>
        <end position="92"/>
    </location>
</feature>
<evidence type="ECO:0000313" key="4">
    <source>
        <dbReference type="Proteomes" id="UP000266673"/>
    </source>
</evidence>
<dbReference type="InterPro" id="IPR000210">
    <property type="entry name" value="BTB/POZ_dom"/>
</dbReference>